<name>A0A848AZW4_9BACT</name>
<feature type="region of interest" description="Disordered" evidence="1">
    <location>
        <begin position="320"/>
        <end position="423"/>
    </location>
</feature>
<accession>A0A848AZW4</accession>
<feature type="compositionally biased region" description="Basic and acidic residues" evidence="1">
    <location>
        <begin position="413"/>
        <end position="423"/>
    </location>
</feature>
<dbReference type="AlphaFoldDB" id="A0A848AZW4"/>
<feature type="region of interest" description="Disordered" evidence="1">
    <location>
        <begin position="246"/>
        <end position="281"/>
    </location>
</feature>
<gene>
    <name evidence="2" type="ORF">HF882_10680</name>
</gene>
<evidence type="ECO:0000313" key="2">
    <source>
        <dbReference type="EMBL" id="NMD87050.1"/>
    </source>
</evidence>
<dbReference type="RefSeq" id="WP_168962603.1">
    <property type="nucleotide sequence ID" value="NZ_JABAEW010000018.1"/>
</dbReference>
<reference evidence="2 3" key="1">
    <citation type="submission" date="2020-04" db="EMBL/GenBank/DDBJ databases">
        <authorList>
            <person name="Hitch T.C.A."/>
            <person name="Wylensek D."/>
            <person name="Clavel T."/>
        </authorList>
    </citation>
    <scope>NUCLEOTIDE SEQUENCE [LARGE SCALE GENOMIC DNA]</scope>
    <source>
        <strain evidence="2 3">COR2-253-APC-1A</strain>
    </source>
</reference>
<comment type="caution">
    <text evidence="2">The sequence shown here is derived from an EMBL/GenBank/DDBJ whole genome shotgun (WGS) entry which is preliminary data.</text>
</comment>
<proteinExistence type="predicted"/>
<sequence>MKYPAGIVALMAAAAALFAYEWAPMEIRTRDGQVFPEASVEQLTPSMIDISYVKDGHVALKGLNLSELTPELQEKFHYDPKAAAEYQARIEKYKNIDLARGTSEDLAALPPREETEEEKLARIRRSIESRLAGKDIEINPDDLDYVLTAGRRAVTVSTVEPARNGTVARVLEDQSTREKLPGMIMIHDVKLAEGRPWTGFIYPTGLKARLRGENQLPVFCDSLEAARELLDIYLDIYSEFALNNTPASPDAQQAAQPPDQSVADAQQQTQQQTSAADNSSGIDYKGYGYSYYLGGSYWPVYWYRNYHPWRPRPPRPPRPPWPGPPPPRPPHPGHRPDRPDQPDRPHRPDRPDKPDRPDRPDRPNPPPRPQPQPQPRPVSPLQQFQQQLKPRPVSPPPRTGYREIPVRSTISGHELERSGRFRR</sequence>
<evidence type="ECO:0000313" key="3">
    <source>
        <dbReference type="Proteomes" id="UP000576225"/>
    </source>
</evidence>
<dbReference type="Proteomes" id="UP000576225">
    <property type="component" value="Unassembled WGS sequence"/>
</dbReference>
<protein>
    <submittedName>
        <fullName evidence="2">Uncharacterized protein</fullName>
    </submittedName>
</protein>
<organism evidence="2 3">
    <name type="scientific">Victivallis vadensis</name>
    <dbReference type="NCBI Taxonomy" id="172901"/>
    <lineage>
        <taxon>Bacteria</taxon>
        <taxon>Pseudomonadati</taxon>
        <taxon>Lentisphaerota</taxon>
        <taxon>Lentisphaeria</taxon>
        <taxon>Victivallales</taxon>
        <taxon>Victivallaceae</taxon>
        <taxon>Victivallis</taxon>
    </lineage>
</organism>
<feature type="compositionally biased region" description="Pro residues" evidence="1">
    <location>
        <begin position="320"/>
        <end position="330"/>
    </location>
</feature>
<feature type="compositionally biased region" description="Basic and acidic residues" evidence="1">
    <location>
        <begin position="334"/>
        <end position="362"/>
    </location>
</feature>
<evidence type="ECO:0000256" key="1">
    <source>
        <dbReference type="SAM" id="MobiDB-lite"/>
    </source>
</evidence>
<feature type="compositionally biased region" description="Pro residues" evidence="1">
    <location>
        <begin position="363"/>
        <end position="378"/>
    </location>
</feature>
<dbReference type="EMBL" id="JABAEW010000018">
    <property type="protein sequence ID" value="NMD87050.1"/>
    <property type="molecule type" value="Genomic_DNA"/>
</dbReference>